<feature type="domain" description="Peptidase S1" evidence="10">
    <location>
        <begin position="94"/>
        <end position="354"/>
    </location>
</feature>
<proteinExistence type="inferred from homology"/>
<keyword evidence="7" id="KW-1205">Fibrinolytic toxin</keyword>
<dbReference type="CDD" id="cd00190">
    <property type="entry name" value="Tryp_SPc"/>
    <property type="match status" value="2"/>
</dbReference>
<accession>A0A9P0TCD9</accession>
<dbReference type="GO" id="GO:0005576">
    <property type="term" value="C:extracellular region"/>
    <property type="evidence" value="ECO:0007669"/>
    <property type="project" value="UniProtKB-SubCell"/>
</dbReference>
<comment type="similarity">
    <text evidence="5">Belongs to the peptidase S1 family. CLIP subfamily.</text>
</comment>
<dbReference type="PANTHER" id="PTHR24252">
    <property type="entry name" value="ACROSIN-RELATED"/>
    <property type="match status" value="1"/>
</dbReference>
<reference evidence="11" key="1">
    <citation type="submission" date="2022-05" db="EMBL/GenBank/DDBJ databases">
        <authorList>
            <person name="Okamura Y."/>
        </authorList>
    </citation>
    <scope>NUCLEOTIDE SEQUENCE</scope>
</reference>
<dbReference type="PROSITE" id="PS00135">
    <property type="entry name" value="TRYPSIN_SER"/>
    <property type="match status" value="2"/>
</dbReference>
<evidence type="ECO:0000256" key="4">
    <source>
        <dbReference type="ARBA" id="ARBA00023240"/>
    </source>
</evidence>
<keyword evidence="8" id="KW-0645">Protease</keyword>
<feature type="signal peptide" evidence="9">
    <location>
        <begin position="1"/>
        <end position="17"/>
    </location>
</feature>
<sequence>MKILIILTLFEVMYVTGFQILNTSLGQITRKARADESEDPCNNTAPPKPDFSASGRRISEAMCYEFIWEIKKREDDSKSTIKCWQKEYPYIPPIVGGVLTSPGEFPHMGAVGWKAAVGTWIFKCGSTLISLKFLLTAAHCSKVSPHDTSVANVEPEIVRLGDKNIADVFSKGVFPQDVKINRIVKHPNYSAPKKYFDIAIIEVTTEVIFTKLVQPACLWTNHDTSQLGTKATLTGWGVIESGGREATPELQAADVDIIDSDECQSLLRYYFNRLWWGVDLNQLCAGKFAGGVDACQGDSGGPLQVKIPLPITSQGSIHYVIGITSFGIGCAQPNIPGIYTRVSSFIDWIEDVMTRKARADKSTNPCNNTAPPKPNFSAPGRRISEAKCYEYIWQTKKRQDDITRTTKCSEWIRSHQSGRPTVYYVIAGRPTTPGEFPHMGAVGWKAAVGTWIFKCGSSLISSKFLLTAAHCSKVSSRDTSVANSEPEIVRLGDTNIADVFSNGVYPQDVKIKRIVKHPNFSPPKKYFDIAIIEVKTAVIFTKLVQPACLWTNYDTSQLGTKATLTGWGVIESGGRKTSPELQAADVDIIDSDECQSLLRRYFNRLWRGVDLHQLCAGKLTGGVDACQGDSGGPLQVKIPIPVKSQGSMHYIIGITSFGAGCAQKNIPGIYTRVSSFIDWIEDVVWRGL</sequence>
<dbReference type="PROSITE" id="PS00134">
    <property type="entry name" value="TRYPSIN_HIS"/>
    <property type="match status" value="2"/>
</dbReference>
<feature type="domain" description="Peptidase S1" evidence="10">
    <location>
        <begin position="425"/>
        <end position="685"/>
    </location>
</feature>
<dbReference type="FunFam" id="2.40.10.10:FF:000068">
    <property type="entry name" value="transmembrane protease serine 2"/>
    <property type="match status" value="1"/>
</dbReference>
<evidence type="ECO:0000256" key="6">
    <source>
        <dbReference type="ARBA" id="ARBA00055534"/>
    </source>
</evidence>
<name>A0A9P0TCD9_PIEBR</name>
<keyword evidence="9" id="KW-0732">Signal</keyword>
<dbReference type="SUPFAM" id="SSF50494">
    <property type="entry name" value="Trypsin-like serine proteases"/>
    <property type="match status" value="2"/>
</dbReference>
<dbReference type="InterPro" id="IPR009003">
    <property type="entry name" value="Peptidase_S1_PA"/>
</dbReference>
<evidence type="ECO:0000256" key="3">
    <source>
        <dbReference type="ARBA" id="ARBA00023157"/>
    </source>
</evidence>
<dbReference type="InterPro" id="IPR001314">
    <property type="entry name" value="Peptidase_S1A"/>
</dbReference>
<dbReference type="PROSITE" id="PS50240">
    <property type="entry name" value="TRYPSIN_DOM"/>
    <property type="match status" value="2"/>
</dbReference>
<keyword evidence="4" id="KW-1199">Hemostasis impairing toxin</keyword>
<evidence type="ECO:0000259" key="10">
    <source>
        <dbReference type="PROSITE" id="PS50240"/>
    </source>
</evidence>
<evidence type="ECO:0000256" key="7">
    <source>
        <dbReference type="ARBA" id="ARBA00084094"/>
    </source>
</evidence>
<feature type="chain" id="PRO_5040313575" description="Peptidase S1 domain-containing protein" evidence="9">
    <location>
        <begin position="18"/>
        <end position="688"/>
    </location>
</feature>
<organism evidence="11 12">
    <name type="scientific">Pieris brassicae</name>
    <name type="common">White butterfly</name>
    <name type="synonym">Large white butterfly</name>
    <dbReference type="NCBI Taxonomy" id="7116"/>
    <lineage>
        <taxon>Eukaryota</taxon>
        <taxon>Metazoa</taxon>
        <taxon>Ecdysozoa</taxon>
        <taxon>Arthropoda</taxon>
        <taxon>Hexapoda</taxon>
        <taxon>Insecta</taxon>
        <taxon>Pterygota</taxon>
        <taxon>Neoptera</taxon>
        <taxon>Endopterygota</taxon>
        <taxon>Lepidoptera</taxon>
        <taxon>Glossata</taxon>
        <taxon>Ditrysia</taxon>
        <taxon>Papilionoidea</taxon>
        <taxon>Pieridae</taxon>
        <taxon>Pierinae</taxon>
        <taxon>Pieris</taxon>
    </lineage>
</organism>
<dbReference type="PANTHER" id="PTHR24252:SF7">
    <property type="entry name" value="HYALIN"/>
    <property type="match status" value="1"/>
</dbReference>
<evidence type="ECO:0000256" key="9">
    <source>
        <dbReference type="SAM" id="SignalP"/>
    </source>
</evidence>
<evidence type="ECO:0000256" key="5">
    <source>
        <dbReference type="ARBA" id="ARBA00024195"/>
    </source>
</evidence>
<evidence type="ECO:0000313" key="12">
    <source>
        <dbReference type="Proteomes" id="UP001152562"/>
    </source>
</evidence>
<evidence type="ECO:0000313" key="11">
    <source>
        <dbReference type="EMBL" id="CAH4021183.1"/>
    </source>
</evidence>
<dbReference type="GO" id="GO:0090729">
    <property type="term" value="F:toxin activity"/>
    <property type="evidence" value="ECO:0007669"/>
    <property type="project" value="UniProtKB-KW"/>
</dbReference>
<comment type="function">
    <text evidence="6">Fibrinolytic activity; shows preferential cleavage of Arg-Gly bonds in all three fibrinogen chains. Contact with the caterpillars causes severe bleeding, due the anticoagulant effect of the protein.</text>
</comment>
<dbReference type="Gene3D" id="2.40.10.10">
    <property type="entry name" value="Trypsin-like serine proteases"/>
    <property type="match status" value="3"/>
</dbReference>
<comment type="caution">
    <text evidence="11">The sequence shown here is derived from an EMBL/GenBank/DDBJ whole genome shotgun (WGS) entry which is preliminary data.</text>
</comment>
<comment type="subcellular location">
    <subcellularLocation>
        <location evidence="1">Secreted</location>
        <location evidence="1">Extracellular space</location>
    </subcellularLocation>
</comment>
<keyword evidence="8" id="KW-0720">Serine protease</keyword>
<evidence type="ECO:0000256" key="8">
    <source>
        <dbReference type="RuleBase" id="RU363034"/>
    </source>
</evidence>
<dbReference type="InterPro" id="IPR001254">
    <property type="entry name" value="Trypsin_dom"/>
</dbReference>
<dbReference type="Pfam" id="PF00089">
    <property type="entry name" value="Trypsin"/>
    <property type="match status" value="2"/>
</dbReference>
<keyword evidence="12" id="KW-1185">Reference proteome</keyword>
<evidence type="ECO:0000256" key="1">
    <source>
        <dbReference type="ARBA" id="ARBA00004239"/>
    </source>
</evidence>
<keyword evidence="2" id="KW-0800">Toxin</keyword>
<dbReference type="FunFam" id="2.40.10.10:FF:000002">
    <property type="entry name" value="Transmembrane protease serine"/>
    <property type="match status" value="2"/>
</dbReference>
<dbReference type="SMART" id="SM00020">
    <property type="entry name" value="Tryp_SPc"/>
    <property type="match status" value="2"/>
</dbReference>
<evidence type="ECO:0000256" key="2">
    <source>
        <dbReference type="ARBA" id="ARBA00022656"/>
    </source>
</evidence>
<dbReference type="Proteomes" id="UP001152562">
    <property type="component" value="Unassembled WGS sequence"/>
</dbReference>
<dbReference type="AlphaFoldDB" id="A0A9P0TCD9"/>
<protein>
    <recommendedName>
        <fullName evidence="10">Peptidase S1 domain-containing protein</fullName>
    </recommendedName>
</protein>
<dbReference type="GO" id="GO:0006508">
    <property type="term" value="P:proteolysis"/>
    <property type="evidence" value="ECO:0007669"/>
    <property type="project" value="UniProtKB-KW"/>
</dbReference>
<dbReference type="PRINTS" id="PR00722">
    <property type="entry name" value="CHYMOTRYPSIN"/>
</dbReference>
<dbReference type="GO" id="GO:0004252">
    <property type="term" value="F:serine-type endopeptidase activity"/>
    <property type="evidence" value="ECO:0007669"/>
    <property type="project" value="InterPro"/>
</dbReference>
<dbReference type="InterPro" id="IPR018114">
    <property type="entry name" value="TRYPSIN_HIS"/>
</dbReference>
<dbReference type="EMBL" id="CALOZG010000004">
    <property type="protein sequence ID" value="CAH4021183.1"/>
    <property type="molecule type" value="Genomic_DNA"/>
</dbReference>
<gene>
    <name evidence="11" type="ORF">PIBRA_LOCUS3851</name>
</gene>
<dbReference type="InterPro" id="IPR043504">
    <property type="entry name" value="Peptidase_S1_PA_chymotrypsin"/>
</dbReference>
<keyword evidence="8" id="KW-0378">Hydrolase</keyword>
<dbReference type="InterPro" id="IPR033116">
    <property type="entry name" value="TRYPSIN_SER"/>
</dbReference>
<keyword evidence="3" id="KW-1015">Disulfide bond</keyword>